<gene>
    <name evidence="1" type="ORF">JOF55_003702</name>
</gene>
<dbReference type="SUPFAM" id="SSF51735">
    <property type="entry name" value="NAD(P)-binding Rossmann-fold domains"/>
    <property type="match status" value="1"/>
</dbReference>
<proteinExistence type="predicted"/>
<name>A0AAE4CNI9_9ACTN</name>
<dbReference type="Proteomes" id="UP001180845">
    <property type="component" value="Unassembled WGS sequence"/>
</dbReference>
<dbReference type="Gene3D" id="3.40.50.720">
    <property type="entry name" value="NAD(P)-binding Rossmann-like Domain"/>
    <property type="match status" value="1"/>
</dbReference>
<evidence type="ECO:0000313" key="2">
    <source>
        <dbReference type="Proteomes" id="UP001180845"/>
    </source>
</evidence>
<dbReference type="RefSeq" id="WP_310275900.1">
    <property type="nucleotide sequence ID" value="NZ_JAVDXW010000001.1"/>
</dbReference>
<organism evidence="1 2">
    <name type="scientific">Haloactinomyces albus</name>
    <dbReference type="NCBI Taxonomy" id="1352928"/>
    <lineage>
        <taxon>Bacteria</taxon>
        <taxon>Bacillati</taxon>
        <taxon>Actinomycetota</taxon>
        <taxon>Actinomycetes</taxon>
        <taxon>Actinopolysporales</taxon>
        <taxon>Actinopolysporaceae</taxon>
        <taxon>Haloactinomyces</taxon>
    </lineage>
</organism>
<sequence>MSRRVSVFGAGSIGSAVAHRLSECGVHVALADRDEAQQVVRYPAELIVLALTHGLEVPTLLDELPAESTVVDLTTQSSESALRCCERAVLRDLEYHGGGLTGGADQVNRGEAVLLLGPPLGNTDPLLALLGQVISFDDVRQAARAKIIHNAYLLLQQTLLTYFGEGGVGLEAEQVLTVLETGTAGRSLGDSSVVRDLRSGAPSSSYRARLALKDIAEIRQELPGLPSPARHIMDTLKDMLETVDPQSPFTTALIENFYDR</sequence>
<protein>
    <submittedName>
        <fullName evidence="1">3-hydroxyisobutyrate dehydrogenase-like beta-hydroxyacid dehydrogenase</fullName>
    </submittedName>
</protein>
<dbReference type="AlphaFoldDB" id="A0AAE4CNI9"/>
<dbReference type="EMBL" id="JAVDXW010000001">
    <property type="protein sequence ID" value="MDR7303521.1"/>
    <property type="molecule type" value="Genomic_DNA"/>
</dbReference>
<dbReference type="InterPro" id="IPR036291">
    <property type="entry name" value="NAD(P)-bd_dom_sf"/>
</dbReference>
<keyword evidence="2" id="KW-1185">Reference proteome</keyword>
<accession>A0AAE4CNI9</accession>
<comment type="caution">
    <text evidence="1">The sequence shown here is derived from an EMBL/GenBank/DDBJ whole genome shotgun (WGS) entry which is preliminary data.</text>
</comment>
<evidence type="ECO:0000313" key="1">
    <source>
        <dbReference type="EMBL" id="MDR7303521.1"/>
    </source>
</evidence>
<reference evidence="1" key="1">
    <citation type="submission" date="2023-07" db="EMBL/GenBank/DDBJ databases">
        <title>Sequencing the genomes of 1000 actinobacteria strains.</title>
        <authorList>
            <person name="Klenk H.-P."/>
        </authorList>
    </citation>
    <scope>NUCLEOTIDE SEQUENCE</scope>
    <source>
        <strain evidence="1">DSM 45977</strain>
    </source>
</reference>